<protein>
    <submittedName>
        <fullName evidence="1">Uncharacterized protein</fullName>
    </submittedName>
</protein>
<comment type="caution">
    <text evidence="1">The sequence shown here is derived from an EMBL/GenBank/DDBJ whole genome shotgun (WGS) entry which is preliminary data.</text>
</comment>
<organism evidence="1 2">
    <name type="scientific">Cardiocondyla obscurior</name>
    <dbReference type="NCBI Taxonomy" id="286306"/>
    <lineage>
        <taxon>Eukaryota</taxon>
        <taxon>Metazoa</taxon>
        <taxon>Ecdysozoa</taxon>
        <taxon>Arthropoda</taxon>
        <taxon>Hexapoda</taxon>
        <taxon>Insecta</taxon>
        <taxon>Pterygota</taxon>
        <taxon>Neoptera</taxon>
        <taxon>Endopterygota</taxon>
        <taxon>Hymenoptera</taxon>
        <taxon>Apocrita</taxon>
        <taxon>Aculeata</taxon>
        <taxon>Formicoidea</taxon>
        <taxon>Formicidae</taxon>
        <taxon>Myrmicinae</taxon>
        <taxon>Cardiocondyla</taxon>
    </lineage>
</organism>
<dbReference type="EMBL" id="JADYXP020000012">
    <property type="protein sequence ID" value="KAL0113360.1"/>
    <property type="molecule type" value="Genomic_DNA"/>
</dbReference>
<sequence>MGKQFLSRFSFLRRGNYANHWGRVDGNAAAALPVDVFECFVAFLNCIHIFMRTIFAKKHHVVFFLASNETIRIIILYSLI</sequence>
<gene>
    <name evidence="1" type="ORF">PUN28_012494</name>
</gene>
<evidence type="ECO:0000313" key="2">
    <source>
        <dbReference type="Proteomes" id="UP001430953"/>
    </source>
</evidence>
<name>A0AAW2FDQ8_9HYME</name>
<proteinExistence type="predicted"/>
<evidence type="ECO:0000313" key="1">
    <source>
        <dbReference type="EMBL" id="KAL0113360.1"/>
    </source>
</evidence>
<reference evidence="1 2" key="1">
    <citation type="submission" date="2023-03" db="EMBL/GenBank/DDBJ databases">
        <title>High recombination rates correlate with genetic variation in Cardiocondyla obscurior ants.</title>
        <authorList>
            <person name="Errbii M."/>
        </authorList>
    </citation>
    <scope>NUCLEOTIDE SEQUENCE [LARGE SCALE GENOMIC DNA]</scope>
    <source>
        <strain evidence="1">Alpha-2009</strain>
        <tissue evidence="1">Whole body</tissue>
    </source>
</reference>
<accession>A0AAW2FDQ8</accession>
<dbReference type="AlphaFoldDB" id="A0AAW2FDQ8"/>
<dbReference type="Proteomes" id="UP001430953">
    <property type="component" value="Unassembled WGS sequence"/>
</dbReference>
<keyword evidence="2" id="KW-1185">Reference proteome</keyword>